<sequence length="98" mass="11038">MLDSTLVISSLALALAAFVIFLIWRTKFLLIVSSTLLTASLFIWGIVVWFLRDGMGPDAIESSGLQAWSHFLEFFWMPIVFWAFLIIVSIVVSRAGKK</sequence>
<keyword evidence="1" id="KW-0812">Transmembrane</keyword>
<accession>A0ABU1RNS7</accession>
<evidence type="ECO:0000256" key="1">
    <source>
        <dbReference type="SAM" id="Phobius"/>
    </source>
</evidence>
<evidence type="ECO:0008006" key="4">
    <source>
        <dbReference type="Google" id="ProtNLM"/>
    </source>
</evidence>
<dbReference type="RefSeq" id="WP_310090309.1">
    <property type="nucleotide sequence ID" value="NZ_JAVDTT010000001.1"/>
</dbReference>
<keyword evidence="1" id="KW-1133">Transmembrane helix</keyword>
<feature type="transmembrane region" description="Helical" evidence="1">
    <location>
        <begin position="71"/>
        <end position="92"/>
    </location>
</feature>
<evidence type="ECO:0000313" key="3">
    <source>
        <dbReference type="Proteomes" id="UP001254759"/>
    </source>
</evidence>
<dbReference type="EMBL" id="JAVDTT010000001">
    <property type="protein sequence ID" value="MDR6840429.1"/>
    <property type="molecule type" value="Genomic_DNA"/>
</dbReference>
<feature type="transmembrane region" description="Helical" evidence="1">
    <location>
        <begin position="6"/>
        <end position="24"/>
    </location>
</feature>
<evidence type="ECO:0000313" key="2">
    <source>
        <dbReference type="EMBL" id="MDR6840429.1"/>
    </source>
</evidence>
<feature type="transmembrane region" description="Helical" evidence="1">
    <location>
        <begin position="29"/>
        <end position="51"/>
    </location>
</feature>
<protein>
    <recommendedName>
        <fullName evidence="4">Transmembrane protein</fullName>
    </recommendedName>
</protein>
<organism evidence="2 3">
    <name type="scientific">Pseudoxanthomonas sacheonensis</name>
    <dbReference type="NCBI Taxonomy" id="443615"/>
    <lineage>
        <taxon>Bacteria</taxon>
        <taxon>Pseudomonadati</taxon>
        <taxon>Pseudomonadota</taxon>
        <taxon>Gammaproteobacteria</taxon>
        <taxon>Lysobacterales</taxon>
        <taxon>Lysobacteraceae</taxon>
        <taxon>Pseudoxanthomonas</taxon>
    </lineage>
</organism>
<keyword evidence="1" id="KW-0472">Membrane</keyword>
<keyword evidence="3" id="KW-1185">Reference proteome</keyword>
<proteinExistence type="predicted"/>
<gene>
    <name evidence="2" type="ORF">J2W94_000693</name>
</gene>
<name>A0ABU1RNS7_9GAMM</name>
<reference evidence="2 3" key="1">
    <citation type="submission" date="2023-07" db="EMBL/GenBank/DDBJ databases">
        <title>Sorghum-associated microbial communities from plants grown in Nebraska, USA.</title>
        <authorList>
            <person name="Schachtman D."/>
        </authorList>
    </citation>
    <scope>NUCLEOTIDE SEQUENCE [LARGE SCALE GENOMIC DNA]</scope>
    <source>
        <strain evidence="2 3">BE107</strain>
    </source>
</reference>
<comment type="caution">
    <text evidence="2">The sequence shown here is derived from an EMBL/GenBank/DDBJ whole genome shotgun (WGS) entry which is preliminary data.</text>
</comment>
<dbReference type="Proteomes" id="UP001254759">
    <property type="component" value="Unassembled WGS sequence"/>
</dbReference>